<organism evidence="5 6">
    <name type="scientific">Candidatus Shapirobacteria bacterium CG_4_8_14_3_um_filter_39_11</name>
    <dbReference type="NCBI Taxonomy" id="1974875"/>
    <lineage>
        <taxon>Bacteria</taxon>
        <taxon>Candidatus Shapironibacteriota</taxon>
    </lineage>
</organism>
<reference evidence="6" key="1">
    <citation type="submission" date="2017-09" db="EMBL/GenBank/DDBJ databases">
        <title>Depth-based differentiation of microbial function through sediment-hosted aquifers and enrichment of novel symbionts in the deep terrestrial subsurface.</title>
        <authorList>
            <person name="Probst A.J."/>
            <person name="Ladd B."/>
            <person name="Jarett J.K."/>
            <person name="Geller-Mcgrath D.E."/>
            <person name="Sieber C.M.K."/>
            <person name="Emerson J.B."/>
            <person name="Anantharaman K."/>
            <person name="Thomas B.C."/>
            <person name="Malmstrom R."/>
            <person name="Stieglmeier M."/>
            <person name="Klingl A."/>
            <person name="Woyke T."/>
            <person name="Ryan C.M."/>
            <person name="Banfield J.F."/>
        </authorList>
    </citation>
    <scope>NUCLEOTIDE SEQUENCE [LARGE SCALE GENOMIC DNA]</scope>
</reference>
<dbReference type="InterPro" id="IPR051081">
    <property type="entry name" value="HTH_MetalResp_TranReg"/>
</dbReference>
<dbReference type="Gene3D" id="1.10.10.10">
    <property type="entry name" value="Winged helix-like DNA-binding domain superfamily/Winged helix DNA-binding domain"/>
    <property type="match status" value="1"/>
</dbReference>
<dbReference type="AlphaFoldDB" id="A0A2M8GG00"/>
<keyword evidence="2" id="KW-0238">DNA-binding</keyword>
<dbReference type="SUPFAM" id="SSF46785">
    <property type="entry name" value="Winged helix' DNA-binding domain"/>
    <property type="match status" value="1"/>
</dbReference>
<evidence type="ECO:0000256" key="1">
    <source>
        <dbReference type="ARBA" id="ARBA00023015"/>
    </source>
</evidence>
<name>A0A2M8GG00_9BACT</name>
<dbReference type="InterPro" id="IPR011991">
    <property type="entry name" value="ArsR-like_HTH"/>
</dbReference>
<keyword evidence="1" id="KW-0805">Transcription regulation</keyword>
<dbReference type="SMART" id="SM00418">
    <property type="entry name" value="HTH_ARSR"/>
    <property type="match status" value="1"/>
</dbReference>
<evidence type="ECO:0000313" key="5">
    <source>
        <dbReference type="EMBL" id="PJC76271.1"/>
    </source>
</evidence>
<protein>
    <recommendedName>
        <fullName evidence="4">HTH arsR-type domain-containing protein</fullName>
    </recommendedName>
</protein>
<dbReference type="PRINTS" id="PR00778">
    <property type="entry name" value="HTHARSR"/>
</dbReference>
<dbReference type="PROSITE" id="PS50987">
    <property type="entry name" value="HTH_ARSR_2"/>
    <property type="match status" value="1"/>
</dbReference>
<comment type="caution">
    <text evidence="5">The sequence shown here is derived from an EMBL/GenBank/DDBJ whole genome shotgun (WGS) entry which is preliminary data.</text>
</comment>
<gene>
    <name evidence="5" type="ORF">CO010_03055</name>
</gene>
<dbReference type="InterPro" id="IPR036388">
    <property type="entry name" value="WH-like_DNA-bd_sf"/>
</dbReference>
<proteinExistence type="predicted"/>
<evidence type="ECO:0000256" key="3">
    <source>
        <dbReference type="ARBA" id="ARBA00023163"/>
    </source>
</evidence>
<evidence type="ECO:0000256" key="2">
    <source>
        <dbReference type="ARBA" id="ARBA00023125"/>
    </source>
</evidence>
<dbReference type="Pfam" id="PF01022">
    <property type="entry name" value="HTH_5"/>
    <property type="match status" value="1"/>
</dbReference>
<dbReference type="PANTHER" id="PTHR33154">
    <property type="entry name" value="TRANSCRIPTIONAL REGULATOR, ARSR FAMILY"/>
    <property type="match status" value="1"/>
</dbReference>
<dbReference type="EMBL" id="PFQN01000046">
    <property type="protein sequence ID" value="PJC76271.1"/>
    <property type="molecule type" value="Genomic_DNA"/>
</dbReference>
<dbReference type="PANTHER" id="PTHR33154:SF18">
    <property type="entry name" value="ARSENICAL RESISTANCE OPERON REPRESSOR"/>
    <property type="match status" value="1"/>
</dbReference>
<evidence type="ECO:0000259" key="4">
    <source>
        <dbReference type="PROSITE" id="PS50987"/>
    </source>
</evidence>
<dbReference type="NCBIfam" id="NF033788">
    <property type="entry name" value="HTH_metalloreg"/>
    <property type="match status" value="1"/>
</dbReference>
<keyword evidence="3" id="KW-0804">Transcription</keyword>
<accession>A0A2M8GG00</accession>
<dbReference type="GO" id="GO:0003700">
    <property type="term" value="F:DNA-binding transcription factor activity"/>
    <property type="evidence" value="ECO:0007669"/>
    <property type="project" value="InterPro"/>
</dbReference>
<dbReference type="InterPro" id="IPR001845">
    <property type="entry name" value="HTH_ArsR_DNA-bd_dom"/>
</dbReference>
<feature type="domain" description="HTH arsR-type" evidence="4">
    <location>
        <begin position="14"/>
        <end position="110"/>
    </location>
</feature>
<dbReference type="InterPro" id="IPR036390">
    <property type="entry name" value="WH_DNA-bd_sf"/>
</dbReference>
<dbReference type="GO" id="GO:0003677">
    <property type="term" value="F:DNA binding"/>
    <property type="evidence" value="ECO:0007669"/>
    <property type="project" value="UniProtKB-KW"/>
</dbReference>
<evidence type="ECO:0000313" key="6">
    <source>
        <dbReference type="Proteomes" id="UP000230384"/>
    </source>
</evidence>
<dbReference type="Proteomes" id="UP000230384">
    <property type="component" value="Unassembled WGS sequence"/>
</dbReference>
<sequence>MNMSSYSCCSQSSKESKKVASLSSLLRIVTEESRLKLLCLLRQGEHCVCELMKHVGLSQSLISHHLSDMKEAKLVKDEKRGLRVYYSLTDKGRYITNLLFRIPIKEKKVWRFKF</sequence>
<dbReference type="CDD" id="cd00090">
    <property type="entry name" value="HTH_ARSR"/>
    <property type="match status" value="1"/>
</dbReference>